<accession>A0A5M9ZKK9</accession>
<protein>
    <recommendedName>
        <fullName evidence="1">DUF6927 domain-containing protein</fullName>
    </recommendedName>
</protein>
<dbReference type="Proteomes" id="UP000410049">
    <property type="component" value="Unassembled WGS sequence"/>
</dbReference>
<evidence type="ECO:0000313" key="3">
    <source>
        <dbReference type="Proteomes" id="UP000410049"/>
    </source>
</evidence>
<feature type="domain" description="DUF6927" evidence="1">
    <location>
        <begin position="95"/>
        <end position="156"/>
    </location>
</feature>
<proteinExistence type="predicted"/>
<dbReference type="EMBL" id="RZUH01000004">
    <property type="protein sequence ID" value="KAA8828104.1"/>
    <property type="molecule type" value="Genomic_DNA"/>
</dbReference>
<dbReference type="RefSeq" id="WP_150379270.1">
    <property type="nucleotide sequence ID" value="NZ_RZUH01000004.1"/>
</dbReference>
<gene>
    <name evidence="2" type="ORF">EMO91_06600</name>
</gene>
<comment type="caution">
    <text evidence="2">The sequence shown here is derived from an EMBL/GenBank/DDBJ whole genome shotgun (WGS) entry which is preliminary data.</text>
</comment>
<dbReference type="Pfam" id="PF21992">
    <property type="entry name" value="DUF6927"/>
    <property type="match status" value="1"/>
</dbReference>
<dbReference type="AlphaFoldDB" id="A0A5M9ZKK9"/>
<reference evidence="2 3" key="1">
    <citation type="journal article" date="2019" name="Syst. Appl. Microbiol.">
        <title>Characterization of Bifidobacterium species in feaces of the Egyptian fruit bat: Description of B. vespertilionis sp. nov. and B. rousetti sp. nov.</title>
        <authorList>
            <person name="Modesto M."/>
            <person name="Satti M."/>
            <person name="Watanabe K."/>
            <person name="Puglisi E."/>
            <person name="Morelli L."/>
            <person name="Huang C.-H."/>
            <person name="Liou J.-S."/>
            <person name="Miyashita M."/>
            <person name="Tamura T."/>
            <person name="Saito S."/>
            <person name="Mori K."/>
            <person name="Huang L."/>
            <person name="Sciavilla P."/>
            <person name="Sandri C."/>
            <person name="Spiezio C."/>
            <person name="Vitali F."/>
            <person name="Cavalieri D."/>
            <person name="Perpetuini G."/>
            <person name="Tofalo R."/>
            <person name="Bonetti A."/>
            <person name="Arita M."/>
            <person name="Mattarelli P."/>
        </authorList>
    </citation>
    <scope>NUCLEOTIDE SEQUENCE [LARGE SCALE GENOMIC DNA]</scope>
    <source>
        <strain evidence="2 3">RST17</strain>
    </source>
</reference>
<name>A0A5M9ZKK9_9BIFI</name>
<evidence type="ECO:0000259" key="1">
    <source>
        <dbReference type="Pfam" id="PF21992"/>
    </source>
</evidence>
<sequence length="176" mass="19213">MTWLCKRAVNRRPDGLADIQEECRDMCHGIVASRLVGATFYAAVRADDGTVWALVVETIYDRNGADGDLWYRFVPETAGPAADGAPRNVLDALDPTDDPEAAAWRARCRARLARPVTGRMRPGTVIRWRAVDGEPEAVLTKTRLAGRRKSVWMDPSGGVVPDGAVWAGRVTVVARA</sequence>
<organism evidence="2 3">
    <name type="scientific">Bifidobacterium myosotis</name>
    <dbReference type="NCBI Taxonomy" id="1630166"/>
    <lineage>
        <taxon>Bacteria</taxon>
        <taxon>Bacillati</taxon>
        <taxon>Actinomycetota</taxon>
        <taxon>Actinomycetes</taxon>
        <taxon>Bifidobacteriales</taxon>
        <taxon>Bifidobacteriaceae</taxon>
        <taxon>Bifidobacterium</taxon>
    </lineage>
</organism>
<evidence type="ECO:0000313" key="2">
    <source>
        <dbReference type="EMBL" id="KAA8828104.1"/>
    </source>
</evidence>
<dbReference type="InterPro" id="IPR053845">
    <property type="entry name" value="DUF6927"/>
</dbReference>